<dbReference type="WBParaSite" id="PSAMB.scaffold132size74629.g2711.t1">
    <property type="protein sequence ID" value="PSAMB.scaffold132size74629.g2711.t1"/>
    <property type="gene ID" value="PSAMB.scaffold132size74629.g2711"/>
</dbReference>
<evidence type="ECO:0000256" key="2">
    <source>
        <dbReference type="ARBA" id="ARBA00022692"/>
    </source>
</evidence>
<keyword evidence="2 5" id="KW-0812">Transmembrane</keyword>
<reference evidence="8" key="1">
    <citation type="submission" date="2022-11" db="UniProtKB">
        <authorList>
            <consortium name="WormBaseParasite"/>
        </authorList>
    </citation>
    <scope>IDENTIFICATION</scope>
</reference>
<evidence type="ECO:0000313" key="8">
    <source>
        <dbReference type="WBParaSite" id="PSAMB.scaffold132size74629.g2711.t1"/>
    </source>
</evidence>
<proteinExistence type="predicted"/>
<feature type="transmembrane region" description="Helical" evidence="5">
    <location>
        <begin position="176"/>
        <end position="193"/>
    </location>
</feature>
<feature type="transmembrane region" description="Helical" evidence="5">
    <location>
        <begin position="361"/>
        <end position="381"/>
    </location>
</feature>
<dbReference type="InterPro" id="IPR013057">
    <property type="entry name" value="AA_transpt_TM"/>
</dbReference>
<evidence type="ECO:0000259" key="6">
    <source>
        <dbReference type="Pfam" id="PF01490"/>
    </source>
</evidence>
<comment type="subcellular location">
    <subcellularLocation>
        <location evidence="1">Membrane</location>
        <topology evidence="1">Multi-pass membrane protein</topology>
    </subcellularLocation>
</comment>
<feature type="transmembrane region" description="Helical" evidence="5">
    <location>
        <begin position="71"/>
        <end position="90"/>
    </location>
</feature>
<feature type="transmembrane region" description="Helical" evidence="5">
    <location>
        <begin position="274"/>
        <end position="299"/>
    </location>
</feature>
<dbReference type="Gene3D" id="1.20.1740.10">
    <property type="entry name" value="Amino acid/polyamine transporter I"/>
    <property type="match status" value="1"/>
</dbReference>
<dbReference type="GO" id="GO:0015179">
    <property type="term" value="F:L-amino acid transmembrane transporter activity"/>
    <property type="evidence" value="ECO:0007669"/>
    <property type="project" value="TreeGrafter"/>
</dbReference>
<feature type="transmembrane region" description="Helical" evidence="5">
    <location>
        <begin position="387"/>
        <end position="407"/>
    </location>
</feature>
<dbReference type="GO" id="GO:0005774">
    <property type="term" value="C:vacuolar membrane"/>
    <property type="evidence" value="ECO:0007669"/>
    <property type="project" value="TreeGrafter"/>
</dbReference>
<keyword evidence="7" id="KW-1185">Reference proteome</keyword>
<feature type="transmembrane region" description="Helical" evidence="5">
    <location>
        <begin position="319"/>
        <end position="340"/>
    </location>
</feature>
<evidence type="ECO:0000256" key="1">
    <source>
        <dbReference type="ARBA" id="ARBA00004141"/>
    </source>
</evidence>
<sequence>MMTEESPSRMGDQRRGDSIHANAVDEYEEHLEAPLLARPPGTVTATRTLMNFLRGMIGPGCLALPVAFKQAGLWTGFILVFVLGFLNYHCMNMLVHSAHYLCDKSGKLELDYGHLAKKAVDYGIYRWRPHSRKALYLVNVCIAMLQIGVGSVLYVFMASHIKEVLEHYDHVVSMNLTTYMLIILIPLVLINSVRTLRVLAVFSTVGNILMVIAFVIIFQALIRPGNFQPNLPSITHFSEIAVACGSILYAFEGQAMILPMENKMRHPEDMIRPYGVLWAGMSLVTITYVATGFFGFMVYGEDVQGSITLNLPDIWVYDVVKVILVVVVYVGYVIQLYIVVEMIWPAIRRKVLGRYQSIHLLLEYVFRALLVLLTLAIALVVPKLELIIPLVGVSSGMLLAFVFPPIIETMTFWPEWELMSRWEMALRVGKNVVLIFVGIFGLVVGMSSSIDNIIRHHDS</sequence>
<dbReference type="Pfam" id="PF01490">
    <property type="entry name" value="Aa_trans"/>
    <property type="match status" value="1"/>
</dbReference>
<feature type="transmembrane region" description="Helical" evidence="5">
    <location>
        <begin position="428"/>
        <end position="450"/>
    </location>
</feature>
<feature type="transmembrane region" description="Helical" evidence="5">
    <location>
        <begin position="200"/>
        <end position="222"/>
    </location>
</feature>
<keyword evidence="3 5" id="KW-1133">Transmembrane helix</keyword>
<evidence type="ECO:0000256" key="5">
    <source>
        <dbReference type="SAM" id="Phobius"/>
    </source>
</evidence>
<evidence type="ECO:0000313" key="7">
    <source>
        <dbReference type="Proteomes" id="UP000887566"/>
    </source>
</evidence>
<keyword evidence="4 5" id="KW-0472">Membrane</keyword>
<feature type="transmembrane region" description="Helical" evidence="5">
    <location>
        <begin position="234"/>
        <end position="253"/>
    </location>
</feature>
<dbReference type="AlphaFoldDB" id="A0A914UXV5"/>
<dbReference type="PANTHER" id="PTHR22950">
    <property type="entry name" value="AMINO ACID TRANSPORTER"/>
    <property type="match status" value="1"/>
</dbReference>
<organism evidence="7 8">
    <name type="scientific">Plectus sambesii</name>
    <dbReference type="NCBI Taxonomy" id="2011161"/>
    <lineage>
        <taxon>Eukaryota</taxon>
        <taxon>Metazoa</taxon>
        <taxon>Ecdysozoa</taxon>
        <taxon>Nematoda</taxon>
        <taxon>Chromadorea</taxon>
        <taxon>Plectida</taxon>
        <taxon>Plectina</taxon>
        <taxon>Plectoidea</taxon>
        <taxon>Plectidae</taxon>
        <taxon>Plectus</taxon>
    </lineage>
</organism>
<dbReference type="PANTHER" id="PTHR22950:SF349">
    <property type="entry name" value="AMINO ACID TRANSPORTER TRANSMEMBRANE DOMAIN-CONTAINING PROTEIN"/>
    <property type="match status" value="1"/>
</dbReference>
<feature type="transmembrane region" description="Helical" evidence="5">
    <location>
        <begin position="134"/>
        <end position="156"/>
    </location>
</feature>
<evidence type="ECO:0000256" key="3">
    <source>
        <dbReference type="ARBA" id="ARBA00022989"/>
    </source>
</evidence>
<accession>A0A914UXV5</accession>
<dbReference type="Proteomes" id="UP000887566">
    <property type="component" value="Unplaced"/>
</dbReference>
<name>A0A914UXV5_9BILA</name>
<feature type="domain" description="Amino acid transporter transmembrane" evidence="6">
    <location>
        <begin position="42"/>
        <end position="449"/>
    </location>
</feature>
<evidence type="ECO:0000256" key="4">
    <source>
        <dbReference type="ARBA" id="ARBA00023136"/>
    </source>
</evidence>
<protein>
    <submittedName>
        <fullName evidence="8">Amino acid transporter transmembrane domain-containing protein</fullName>
    </submittedName>
</protein>